<dbReference type="AlphaFoldDB" id="A0A0Q4AZ46"/>
<keyword evidence="19" id="KW-1185">Reference proteome</keyword>
<evidence type="ECO:0000313" key="19">
    <source>
        <dbReference type="Proteomes" id="UP000054172"/>
    </source>
</evidence>
<dbReference type="InterPro" id="IPR045562">
    <property type="entry name" value="RecG_dom3_C"/>
</dbReference>
<dbReference type="InterPro" id="IPR033454">
    <property type="entry name" value="RecG_wedge"/>
</dbReference>
<dbReference type="GO" id="GO:0003677">
    <property type="term" value="F:DNA binding"/>
    <property type="evidence" value="ECO:0007669"/>
    <property type="project" value="UniProtKB-KW"/>
</dbReference>
<dbReference type="SUPFAM" id="SSF52540">
    <property type="entry name" value="P-loop containing nucleoside triphosphate hydrolases"/>
    <property type="match status" value="2"/>
</dbReference>
<dbReference type="SMART" id="SM00490">
    <property type="entry name" value="HELICc"/>
    <property type="match status" value="1"/>
</dbReference>
<dbReference type="Pfam" id="PF17191">
    <property type="entry name" value="RecG_wedge"/>
    <property type="match status" value="1"/>
</dbReference>
<dbReference type="Pfam" id="PF00270">
    <property type="entry name" value="DEAD"/>
    <property type="match status" value="1"/>
</dbReference>
<dbReference type="SUPFAM" id="SSF50249">
    <property type="entry name" value="Nucleic acid-binding proteins"/>
    <property type="match status" value="1"/>
</dbReference>
<reference evidence="18" key="1">
    <citation type="submission" date="2015-08" db="EMBL/GenBank/DDBJ databases">
        <title>Candidatus Bacteriodes Periocalifornicus.</title>
        <authorList>
            <person name="McLean J.S."/>
            <person name="Kelley S."/>
        </authorList>
    </citation>
    <scope>NUCLEOTIDE SEQUENCE [LARGE SCALE GENOMIC DNA]</scope>
    <source>
        <strain evidence="18">12B</strain>
    </source>
</reference>
<dbReference type="InterPro" id="IPR011545">
    <property type="entry name" value="DEAD/DEAH_box_helicase_dom"/>
</dbReference>
<protein>
    <recommendedName>
        <fullName evidence="2 15">ATP-dependent DNA helicase RecG</fullName>
        <ecNumber evidence="13 15">5.6.2.4</ecNumber>
    </recommendedName>
</protein>
<evidence type="ECO:0000256" key="2">
    <source>
        <dbReference type="ARBA" id="ARBA00017846"/>
    </source>
</evidence>
<gene>
    <name evidence="18" type="ORF">AL399_01990</name>
</gene>
<dbReference type="InterPro" id="IPR001650">
    <property type="entry name" value="Helicase_C-like"/>
</dbReference>
<feature type="domain" description="Helicase ATP-binding" evidence="16">
    <location>
        <begin position="283"/>
        <end position="446"/>
    </location>
</feature>
<comment type="similarity">
    <text evidence="1 15">Belongs to the helicase family. RecG subfamily.</text>
</comment>
<organism evidence="18 19">
    <name type="scientific">Candidatus [Bacteroides] periocalifornicus</name>
    <dbReference type="NCBI Taxonomy" id="1702214"/>
    <lineage>
        <taxon>Bacteria</taxon>
        <taxon>Pseudomonadati</taxon>
        <taxon>Bacteroidota</taxon>
    </lineage>
</organism>
<comment type="function">
    <text evidence="15">Plays a critical role in recombination and DNA repair. Helps process Holliday junction intermediates to mature products by catalyzing branch migration. Has replication fork regression activity, unwinds stalled or blocked replication forks to make a HJ that can be resolved. Has a DNA unwinding activity characteristic of a DNA helicase with 3'-5' polarity.</text>
</comment>
<dbReference type="InterPro" id="IPR027417">
    <property type="entry name" value="P-loop_NTPase"/>
</dbReference>
<evidence type="ECO:0000259" key="16">
    <source>
        <dbReference type="PROSITE" id="PS51192"/>
    </source>
</evidence>
<keyword evidence="11" id="KW-0413">Isomerase</keyword>
<feature type="domain" description="Helicase C-terminal" evidence="17">
    <location>
        <begin position="479"/>
        <end position="625"/>
    </location>
</feature>
<dbReference type="PANTHER" id="PTHR47964:SF1">
    <property type="entry name" value="ATP-DEPENDENT DNA HELICASE HOMOLOG RECG, CHLOROPLASTIC"/>
    <property type="match status" value="1"/>
</dbReference>
<dbReference type="PROSITE" id="PS51194">
    <property type="entry name" value="HELICASE_CTER"/>
    <property type="match status" value="1"/>
</dbReference>
<name>A0A0Q4AZ46_9BACT</name>
<sequence length="699" mass="78053">MQTLQSHVSVLRGITPKQVELLKREIGVDTLGDLIGYYPYRYEDRTQFLAIRDLREANGKQQVIATLQSTRMAGEGRKRRLEAVFSDDSGMLACVWFRGLQWVYKQLKIGVRYVLFGGVEVYGHRLSMSHPSFEVFTPAVLQRAGLDPLYETTERMKVAKLQSTRLAVLIREALGLVQGTVEDYLPSYLVEEHRLPELGWALASIHFPADRPALKLARARLVFDELFTLQISLLRNRIGADGKQYAGQRCTKSGVIIHEFYSRNLPFELTEAQRRVVHEIYEDMRSGLQMSRLIQGDVGSGKTLVALCAMLVAAGNGMQSALMAPTEILAQQHYKSISKFIKGLGIVAALLTGSTPAKARTQLLKGLENGVVQLLIGTHALIEDRVQFQNLGLIVVDEQQRFGVDQRARLWGKGAKYLPHILVMTATPIPRTLAMALYGDLQISVIDELPPGRKPIVTVHCYKENRGKLYGWVEQELRAGRQAYFVYPLIEESATLDLESLEVGYQRLKEVYPHYQVAMVHGRMPPEEKEAAMQAFASGKAQILVSTTVIEVGVDVPNASVMVIEEAQRFGLSQLHQLRGRVGRGAEKSYCFLVTDYKLGKESKVRIDTMVQTNDGFKIAEVDLNLRGAGDLEGTQQSGIALRLRLANLATDGPMLNFARTQAEALLARDPKLEFPEHRLLAAHIEAEKNRGGDYSKIG</sequence>
<evidence type="ECO:0000256" key="15">
    <source>
        <dbReference type="RuleBase" id="RU363016"/>
    </source>
</evidence>
<comment type="caution">
    <text evidence="18">The sequence shown here is derived from an EMBL/GenBank/DDBJ whole genome shotgun (WGS) entry which is preliminary data.</text>
</comment>
<dbReference type="CDD" id="cd04488">
    <property type="entry name" value="RecG_wedge_OBF"/>
    <property type="match status" value="1"/>
</dbReference>
<comment type="catalytic activity">
    <reaction evidence="12 15">
        <text>Couples ATP hydrolysis with the unwinding of duplex DNA by translocating in the 3'-5' direction.</text>
        <dbReference type="EC" id="5.6.2.4"/>
    </reaction>
</comment>
<keyword evidence="7 15" id="KW-0067">ATP-binding</keyword>
<evidence type="ECO:0000256" key="1">
    <source>
        <dbReference type="ARBA" id="ARBA00007504"/>
    </source>
</evidence>
<dbReference type="STRING" id="1702214.AL399_01990"/>
<keyword evidence="9 15" id="KW-0233">DNA recombination</keyword>
<evidence type="ECO:0000256" key="12">
    <source>
        <dbReference type="ARBA" id="ARBA00034617"/>
    </source>
</evidence>
<evidence type="ECO:0000256" key="4">
    <source>
        <dbReference type="ARBA" id="ARBA00022763"/>
    </source>
</evidence>
<dbReference type="InterPro" id="IPR047112">
    <property type="entry name" value="RecG/Mfd"/>
</dbReference>
<dbReference type="Gene3D" id="3.40.50.300">
    <property type="entry name" value="P-loop containing nucleotide triphosphate hydrolases"/>
    <property type="match status" value="2"/>
</dbReference>
<keyword evidence="8" id="KW-0238">DNA-binding</keyword>
<evidence type="ECO:0000256" key="8">
    <source>
        <dbReference type="ARBA" id="ARBA00023125"/>
    </source>
</evidence>
<evidence type="ECO:0000256" key="11">
    <source>
        <dbReference type="ARBA" id="ARBA00023235"/>
    </source>
</evidence>
<dbReference type="PATRIC" id="fig|1702214.3.peg.80"/>
<dbReference type="Pfam" id="PF00271">
    <property type="entry name" value="Helicase_C"/>
    <property type="match status" value="1"/>
</dbReference>
<evidence type="ECO:0000256" key="7">
    <source>
        <dbReference type="ARBA" id="ARBA00022840"/>
    </source>
</evidence>
<dbReference type="GO" id="GO:0006281">
    <property type="term" value="P:DNA repair"/>
    <property type="evidence" value="ECO:0007669"/>
    <property type="project" value="UniProtKB-UniRule"/>
</dbReference>
<dbReference type="GO" id="GO:0006310">
    <property type="term" value="P:DNA recombination"/>
    <property type="evidence" value="ECO:0007669"/>
    <property type="project" value="UniProtKB-UniRule"/>
</dbReference>
<dbReference type="CDD" id="cd17992">
    <property type="entry name" value="DEXHc_RecG"/>
    <property type="match status" value="1"/>
</dbReference>
<evidence type="ECO:0000256" key="6">
    <source>
        <dbReference type="ARBA" id="ARBA00022806"/>
    </source>
</evidence>
<evidence type="ECO:0000256" key="10">
    <source>
        <dbReference type="ARBA" id="ARBA00023204"/>
    </source>
</evidence>
<proteinExistence type="inferred from homology"/>
<dbReference type="InterPro" id="IPR014001">
    <property type="entry name" value="Helicase_ATP-bd"/>
</dbReference>
<keyword evidence="6 15" id="KW-0347">Helicase</keyword>
<keyword evidence="4 15" id="KW-0227">DNA damage</keyword>
<evidence type="ECO:0000256" key="14">
    <source>
        <dbReference type="ARBA" id="ARBA00048988"/>
    </source>
</evidence>
<evidence type="ECO:0000259" key="17">
    <source>
        <dbReference type="PROSITE" id="PS51194"/>
    </source>
</evidence>
<dbReference type="InterPro" id="IPR012340">
    <property type="entry name" value="NA-bd_OB-fold"/>
</dbReference>
<dbReference type="EC" id="5.6.2.4" evidence="13 15"/>
<evidence type="ECO:0000256" key="13">
    <source>
        <dbReference type="ARBA" id="ARBA00034808"/>
    </source>
</evidence>
<dbReference type="NCBIfam" id="TIGR00643">
    <property type="entry name" value="recG"/>
    <property type="match status" value="1"/>
</dbReference>
<evidence type="ECO:0000313" key="18">
    <source>
        <dbReference type="EMBL" id="KQM09374.1"/>
    </source>
</evidence>
<dbReference type="Gene3D" id="2.40.50.140">
    <property type="entry name" value="Nucleic acid-binding proteins"/>
    <property type="match status" value="1"/>
</dbReference>
<dbReference type="PANTHER" id="PTHR47964">
    <property type="entry name" value="ATP-DEPENDENT DNA HELICASE HOMOLOG RECG, CHLOROPLASTIC"/>
    <property type="match status" value="1"/>
</dbReference>
<dbReference type="InterPro" id="IPR004609">
    <property type="entry name" value="ATP-dep_DNA_helicase_RecG"/>
</dbReference>
<evidence type="ECO:0000256" key="3">
    <source>
        <dbReference type="ARBA" id="ARBA00022741"/>
    </source>
</evidence>
<dbReference type="GO" id="GO:0016887">
    <property type="term" value="F:ATP hydrolysis activity"/>
    <property type="evidence" value="ECO:0007669"/>
    <property type="project" value="RHEA"/>
</dbReference>
<dbReference type="GO" id="GO:0043138">
    <property type="term" value="F:3'-5' DNA helicase activity"/>
    <property type="evidence" value="ECO:0007669"/>
    <property type="project" value="UniProtKB-EC"/>
</dbReference>
<dbReference type="NCBIfam" id="NF008165">
    <property type="entry name" value="PRK10917.1-3"/>
    <property type="match status" value="1"/>
</dbReference>
<accession>A0A0Q4AZ46</accession>
<evidence type="ECO:0000256" key="5">
    <source>
        <dbReference type="ARBA" id="ARBA00022801"/>
    </source>
</evidence>
<keyword evidence="5 15" id="KW-0378">Hydrolase</keyword>
<evidence type="ECO:0000256" key="9">
    <source>
        <dbReference type="ARBA" id="ARBA00023172"/>
    </source>
</evidence>
<dbReference type="Proteomes" id="UP000054172">
    <property type="component" value="Unassembled WGS sequence"/>
</dbReference>
<dbReference type="PROSITE" id="PS51192">
    <property type="entry name" value="HELICASE_ATP_BIND_1"/>
    <property type="match status" value="1"/>
</dbReference>
<comment type="catalytic activity">
    <reaction evidence="14 15">
        <text>ATP + H2O = ADP + phosphate + H(+)</text>
        <dbReference type="Rhea" id="RHEA:13065"/>
        <dbReference type="ChEBI" id="CHEBI:15377"/>
        <dbReference type="ChEBI" id="CHEBI:15378"/>
        <dbReference type="ChEBI" id="CHEBI:30616"/>
        <dbReference type="ChEBI" id="CHEBI:43474"/>
        <dbReference type="ChEBI" id="CHEBI:456216"/>
        <dbReference type="EC" id="5.6.2.4"/>
    </reaction>
</comment>
<dbReference type="GO" id="GO:0005524">
    <property type="term" value="F:ATP binding"/>
    <property type="evidence" value="ECO:0007669"/>
    <property type="project" value="UniProtKB-KW"/>
</dbReference>
<dbReference type="Pfam" id="PF19833">
    <property type="entry name" value="RecG_dom3_C"/>
    <property type="match status" value="1"/>
</dbReference>
<dbReference type="EMBL" id="LIIK01000006">
    <property type="protein sequence ID" value="KQM09374.1"/>
    <property type="molecule type" value="Genomic_DNA"/>
</dbReference>
<keyword evidence="10 15" id="KW-0234">DNA repair</keyword>
<dbReference type="NCBIfam" id="NF008168">
    <property type="entry name" value="PRK10917.2-2"/>
    <property type="match status" value="1"/>
</dbReference>
<keyword evidence="3 15" id="KW-0547">Nucleotide-binding</keyword>
<dbReference type="SMART" id="SM00487">
    <property type="entry name" value="DEXDc"/>
    <property type="match status" value="1"/>
</dbReference>